<evidence type="ECO:0000313" key="2">
    <source>
        <dbReference type="EMBL" id="CAE7836286.1"/>
    </source>
</evidence>
<dbReference type="Proteomes" id="UP000601435">
    <property type="component" value="Unassembled WGS sequence"/>
</dbReference>
<feature type="region of interest" description="Disordered" evidence="1">
    <location>
        <begin position="358"/>
        <end position="381"/>
    </location>
</feature>
<sequence length="509" mass="54525">MTMFDKLAHTCDTWFDDAMKEMDAGDLPQVLVGMVKSFTFKQLTSAAGGIAKELLSADDNLLELNAKKLKCLCYSELEFIAREGRFDFRATSTGSKLYAILRATSSVFLGDTQLVESTNSIIRLISSRCPRIDLPTLSSRLIVQKSCAFASASGEGVDDDSACKRWSAVKRRAGPVLEDLLGSGENYKPVLDMPNRFTPTSVVDWAQLHDDLANTNLSLALPDLKVTAASRLLAGSVLATHKAHSQFRKALADSKGRLWSTASQGALQLQSKSVETQGDVDVRDCHVLCTTSPRSHMVLAKLERTDGGELRLQGDRFQFTTMKEILKDMSKESKTTAASSTANDTRVAVKGLHVFRAPSGGPAALQEDALPSVGDDESASSSTSSFEALLCGVSHGASTLVELGGQPDPVKDSASKRMLRGTASAPESTCDTADTDDAEIAELADVEAGYGFGEEEDDSTDQADKLMDELDDSDINKTNASAIADVTGKDGQASAQGNMMRALEHAKEL</sequence>
<organism evidence="2 3">
    <name type="scientific">Symbiodinium necroappetens</name>
    <dbReference type="NCBI Taxonomy" id="1628268"/>
    <lineage>
        <taxon>Eukaryota</taxon>
        <taxon>Sar</taxon>
        <taxon>Alveolata</taxon>
        <taxon>Dinophyceae</taxon>
        <taxon>Suessiales</taxon>
        <taxon>Symbiodiniaceae</taxon>
        <taxon>Symbiodinium</taxon>
    </lineage>
</organism>
<feature type="non-terminal residue" evidence="2">
    <location>
        <position position="509"/>
    </location>
</feature>
<dbReference type="OrthoDB" id="439410at2759"/>
<dbReference type="AlphaFoldDB" id="A0A812ZSP6"/>
<comment type="caution">
    <text evidence="2">The sequence shown here is derived from an EMBL/GenBank/DDBJ whole genome shotgun (WGS) entry which is preliminary data.</text>
</comment>
<evidence type="ECO:0000256" key="1">
    <source>
        <dbReference type="SAM" id="MobiDB-lite"/>
    </source>
</evidence>
<feature type="region of interest" description="Disordered" evidence="1">
    <location>
        <begin position="403"/>
        <end position="433"/>
    </location>
</feature>
<evidence type="ECO:0000313" key="3">
    <source>
        <dbReference type="Proteomes" id="UP000601435"/>
    </source>
</evidence>
<gene>
    <name evidence="2" type="ORF">SNEC2469_LOCUS25157</name>
</gene>
<keyword evidence="3" id="KW-1185">Reference proteome</keyword>
<name>A0A812ZSP6_9DINO</name>
<reference evidence="2" key="1">
    <citation type="submission" date="2021-02" db="EMBL/GenBank/DDBJ databases">
        <authorList>
            <person name="Dougan E. K."/>
            <person name="Rhodes N."/>
            <person name="Thang M."/>
            <person name="Chan C."/>
        </authorList>
    </citation>
    <scope>NUCLEOTIDE SEQUENCE</scope>
</reference>
<accession>A0A812ZSP6</accession>
<proteinExistence type="predicted"/>
<protein>
    <submittedName>
        <fullName evidence="2">Uncharacterized protein</fullName>
    </submittedName>
</protein>
<dbReference type="EMBL" id="CAJNJA010049234">
    <property type="protein sequence ID" value="CAE7836286.1"/>
    <property type="molecule type" value="Genomic_DNA"/>
</dbReference>